<name>A0ABZ0V077_9RHOB</name>
<gene>
    <name evidence="3" type="ORF">T7987_01095</name>
</gene>
<keyword evidence="4" id="KW-1185">Reference proteome</keyword>
<dbReference type="PANTHER" id="PTHR46401:SF2">
    <property type="entry name" value="GLYCOSYLTRANSFERASE WBBK-RELATED"/>
    <property type="match status" value="1"/>
</dbReference>
<dbReference type="RefSeq" id="WP_322328719.1">
    <property type="nucleotide sequence ID" value="NZ_CP139725.1"/>
</dbReference>
<dbReference type="InterPro" id="IPR001296">
    <property type="entry name" value="Glyco_trans_1"/>
</dbReference>
<evidence type="ECO:0000259" key="2">
    <source>
        <dbReference type="Pfam" id="PF00534"/>
    </source>
</evidence>
<dbReference type="Proteomes" id="UP001326567">
    <property type="component" value="Chromosome"/>
</dbReference>
<organism evidence="3 4">
    <name type="scientific">Sulfitobacter faviae</name>
    <dbReference type="NCBI Taxonomy" id="1775881"/>
    <lineage>
        <taxon>Bacteria</taxon>
        <taxon>Pseudomonadati</taxon>
        <taxon>Pseudomonadota</taxon>
        <taxon>Alphaproteobacteria</taxon>
        <taxon>Rhodobacterales</taxon>
        <taxon>Roseobacteraceae</taxon>
        <taxon>Sulfitobacter</taxon>
    </lineage>
</organism>
<keyword evidence="1" id="KW-0808">Transferase</keyword>
<sequence length="401" mass="43878">MQKPQSPHARLLDLTRSLRRVGRGATGVDRVELAYLSHLLTEDAPLFGVARTALGYVLLDRDGMRGFQDRVAGRVPWGRGDLLSRLPRGRAVALSRAESDLRRLAVARCVPARLPAMLARHLPPGFAYLNVGHSDLTDRVLGAVKQARGRSAVLIHDVIPLEYPAYQRPGSVAPFRAKIDRVSAQADLVIYNSQDTRQRSEAQMRGRVPPAIVAHLGVDLPVPDAGELPAGLPPKRPYFVVVGTIEPRKNHGFLLDLWQKMGPDAPLLLICGARGWNNSAVFDRLDRLPQNDPVQELANLSDKGLTALVQGAAGMLFPSHAEGFGLPPAEALSLETRVLCNDLPVLHEVLGDKAVYAPLSEPYSWIRTIEEWAASVPDPRPATTFIAPTWAEHFKTVLKST</sequence>
<evidence type="ECO:0000313" key="4">
    <source>
        <dbReference type="Proteomes" id="UP001326567"/>
    </source>
</evidence>
<accession>A0ABZ0V077</accession>
<protein>
    <submittedName>
        <fullName evidence="3">Glycosyltransferase family 1 protein</fullName>
    </submittedName>
</protein>
<feature type="domain" description="Glycosyl transferase family 1" evidence="2">
    <location>
        <begin position="231"/>
        <end position="354"/>
    </location>
</feature>
<dbReference type="Pfam" id="PF00534">
    <property type="entry name" value="Glycos_transf_1"/>
    <property type="match status" value="1"/>
</dbReference>
<dbReference type="PANTHER" id="PTHR46401">
    <property type="entry name" value="GLYCOSYLTRANSFERASE WBBK-RELATED"/>
    <property type="match status" value="1"/>
</dbReference>
<dbReference type="Gene3D" id="3.40.50.2000">
    <property type="entry name" value="Glycogen Phosphorylase B"/>
    <property type="match status" value="1"/>
</dbReference>
<proteinExistence type="predicted"/>
<reference evidence="3 4" key="1">
    <citation type="submission" date="2023-11" db="EMBL/GenBank/DDBJ databases">
        <title>From the Deep-Sea to the Surface: Bacterial Genomes Isolated from the Moytirra Hydrothermal Vent Plume.</title>
        <authorList>
            <person name="Major S.R."/>
        </authorList>
    </citation>
    <scope>NUCLEOTIDE SEQUENCE [LARGE SCALE GENOMIC DNA]</scope>
    <source>
        <strain evidence="3 4">OXR-9</strain>
    </source>
</reference>
<dbReference type="EMBL" id="CP139725">
    <property type="protein sequence ID" value="WPZ21871.1"/>
    <property type="molecule type" value="Genomic_DNA"/>
</dbReference>
<dbReference type="SUPFAM" id="SSF53756">
    <property type="entry name" value="UDP-Glycosyltransferase/glycogen phosphorylase"/>
    <property type="match status" value="1"/>
</dbReference>
<evidence type="ECO:0000256" key="1">
    <source>
        <dbReference type="ARBA" id="ARBA00022679"/>
    </source>
</evidence>
<evidence type="ECO:0000313" key="3">
    <source>
        <dbReference type="EMBL" id="WPZ21871.1"/>
    </source>
</evidence>
<dbReference type="CDD" id="cd03809">
    <property type="entry name" value="GT4_MtfB-like"/>
    <property type="match status" value="1"/>
</dbReference>